<dbReference type="EMBL" id="PDCK01000041">
    <property type="protein sequence ID" value="PRQ42193.1"/>
    <property type="molecule type" value="Genomic_DNA"/>
</dbReference>
<accession>A0A2P6R6X9</accession>
<dbReference type="Gramene" id="PRQ42193">
    <property type="protein sequence ID" value="PRQ42193"/>
    <property type="gene ID" value="RchiOBHm_Chr3g0454941"/>
</dbReference>
<dbReference type="AlphaFoldDB" id="A0A2P6R6X9"/>
<protein>
    <submittedName>
        <fullName evidence="2">Uncharacterized protein</fullName>
    </submittedName>
</protein>
<evidence type="ECO:0000313" key="2">
    <source>
        <dbReference type="EMBL" id="PRQ42193.1"/>
    </source>
</evidence>
<gene>
    <name evidence="2" type="ORF">RchiOBHm_Chr3g0454941</name>
</gene>
<reference evidence="2 3" key="1">
    <citation type="journal article" date="2018" name="Nat. Genet.">
        <title>The Rosa genome provides new insights in the design of modern roses.</title>
        <authorList>
            <person name="Bendahmane M."/>
        </authorList>
    </citation>
    <scope>NUCLEOTIDE SEQUENCE [LARGE SCALE GENOMIC DNA]</scope>
    <source>
        <strain evidence="3">cv. Old Blush</strain>
    </source>
</reference>
<sequence>MSTNTTQIESPTESNDDDDDDNHVVDAAESYILHWNERSRKLLLHELEG</sequence>
<comment type="caution">
    <text evidence="2">The sequence shown here is derived from an EMBL/GenBank/DDBJ whole genome shotgun (WGS) entry which is preliminary data.</text>
</comment>
<evidence type="ECO:0000313" key="3">
    <source>
        <dbReference type="Proteomes" id="UP000238479"/>
    </source>
</evidence>
<feature type="region of interest" description="Disordered" evidence="1">
    <location>
        <begin position="1"/>
        <end position="23"/>
    </location>
</feature>
<name>A0A2P6R6X9_ROSCH</name>
<evidence type="ECO:0000256" key="1">
    <source>
        <dbReference type="SAM" id="MobiDB-lite"/>
    </source>
</evidence>
<dbReference type="Proteomes" id="UP000238479">
    <property type="component" value="Chromosome 3"/>
</dbReference>
<keyword evidence="3" id="KW-1185">Reference proteome</keyword>
<organism evidence="2 3">
    <name type="scientific">Rosa chinensis</name>
    <name type="common">China rose</name>
    <dbReference type="NCBI Taxonomy" id="74649"/>
    <lineage>
        <taxon>Eukaryota</taxon>
        <taxon>Viridiplantae</taxon>
        <taxon>Streptophyta</taxon>
        <taxon>Embryophyta</taxon>
        <taxon>Tracheophyta</taxon>
        <taxon>Spermatophyta</taxon>
        <taxon>Magnoliopsida</taxon>
        <taxon>eudicotyledons</taxon>
        <taxon>Gunneridae</taxon>
        <taxon>Pentapetalae</taxon>
        <taxon>rosids</taxon>
        <taxon>fabids</taxon>
        <taxon>Rosales</taxon>
        <taxon>Rosaceae</taxon>
        <taxon>Rosoideae</taxon>
        <taxon>Rosoideae incertae sedis</taxon>
        <taxon>Rosa</taxon>
    </lineage>
</organism>
<feature type="compositionally biased region" description="Polar residues" evidence="1">
    <location>
        <begin position="1"/>
        <end position="13"/>
    </location>
</feature>
<proteinExistence type="predicted"/>